<evidence type="ECO:0000256" key="11">
    <source>
        <dbReference type="ARBA" id="ARBA00048802"/>
    </source>
</evidence>
<comment type="similarity">
    <text evidence="12">Belongs to the dus family.</text>
</comment>
<sequence length="352" mass="38382">MKLSPLQFGSVVIDFPVVLAPMAGYTDAAMRTLCLEHGAGAVYTELASSEGLCRDGGKTFEVLKPAENEHPIAGHIFGANPQRMAEAAKIMEQEGGFDWIDINCGCPVKKVVSRGAGAALLKDLPRMAKIIEAVKGAVALPVSVKTRIGFNHDTADHLEIAKVVEASGADMIAVHARLAKHFHGGDPDWEKLAEMKQQLKIPIIGNGGVNSPEDAEKMVEVSGVDGVMIGRGAIGNPWIFEAIRRGRQDACDTNAVPQASRLLPSLAERRDMMAEHLRRLVELNELKQEVSSRAKKYSAEQAACIQFRTHIPYYVKGLFGKKQLLMKLAHLLSVDAIMEEVDVLMEKNKRDD</sequence>
<evidence type="ECO:0000256" key="3">
    <source>
        <dbReference type="ARBA" id="ARBA00022555"/>
    </source>
</evidence>
<keyword evidence="9 12" id="KW-0560">Oxidoreductase</keyword>
<evidence type="ECO:0000256" key="2">
    <source>
        <dbReference type="ARBA" id="ARBA00002790"/>
    </source>
</evidence>
<dbReference type="InterPro" id="IPR013785">
    <property type="entry name" value="Aldolase_TIM"/>
</dbReference>
<keyword evidence="5 12" id="KW-0288">FMN</keyword>
<keyword evidence="18" id="KW-1185">Reference proteome</keyword>
<dbReference type="Proteomes" id="UP000366872">
    <property type="component" value="Unassembled WGS sequence"/>
</dbReference>
<evidence type="ECO:0000256" key="5">
    <source>
        <dbReference type="ARBA" id="ARBA00022643"/>
    </source>
</evidence>
<dbReference type="PIRSF" id="PIRSF006621">
    <property type="entry name" value="Dus"/>
    <property type="match status" value="1"/>
</dbReference>
<keyword evidence="15" id="KW-0175">Coiled coil</keyword>
<keyword evidence="6 12" id="KW-0819">tRNA processing</keyword>
<feature type="binding site" evidence="14">
    <location>
        <begin position="206"/>
        <end position="208"/>
    </location>
    <ligand>
        <name>FMN</name>
        <dbReference type="ChEBI" id="CHEBI:58210"/>
    </ligand>
</feature>
<dbReference type="SUPFAM" id="SSF51395">
    <property type="entry name" value="FMN-linked oxidoreductases"/>
    <property type="match status" value="1"/>
</dbReference>
<evidence type="ECO:0000256" key="13">
    <source>
        <dbReference type="PIRSR" id="PIRSR006621-1"/>
    </source>
</evidence>
<gene>
    <name evidence="17" type="primary">dus_1</name>
    <name evidence="17" type="ORF">PDESU_00084</name>
</gene>
<comment type="function">
    <text evidence="2 12">Catalyzes the synthesis of 5,6-dihydrouridine (D), a modified base found in the D-loop of most tRNAs, via the reduction of the C5-C6 double bond in target uridines.</text>
</comment>
<dbReference type="Gene3D" id="3.20.20.70">
    <property type="entry name" value="Aldolase class I"/>
    <property type="match status" value="1"/>
</dbReference>
<feature type="binding site" evidence="14">
    <location>
        <position position="145"/>
    </location>
    <ligand>
        <name>FMN</name>
        <dbReference type="ChEBI" id="CHEBI:58210"/>
    </ligand>
</feature>
<reference evidence="17 18" key="1">
    <citation type="submission" date="2019-04" db="EMBL/GenBank/DDBJ databases">
        <authorList>
            <person name="Van Vliet M D."/>
        </authorList>
    </citation>
    <scope>NUCLEOTIDE SEQUENCE [LARGE SCALE GENOMIC DNA]</scope>
    <source>
        <strain evidence="17 18">F1</strain>
    </source>
</reference>
<keyword evidence="3" id="KW-0820">tRNA-binding</keyword>
<dbReference type="GO" id="GO:0017150">
    <property type="term" value="F:tRNA dihydrouridine synthase activity"/>
    <property type="evidence" value="ECO:0007669"/>
    <property type="project" value="InterPro"/>
</dbReference>
<evidence type="ECO:0000256" key="15">
    <source>
        <dbReference type="SAM" id="Coils"/>
    </source>
</evidence>
<feature type="binding site" evidence="14">
    <location>
        <begin position="230"/>
        <end position="231"/>
    </location>
    <ligand>
        <name>FMN</name>
        <dbReference type="ChEBI" id="CHEBI:58210"/>
    </ligand>
</feature>
<dbReference type="PROSITE" id="PS01136">
    <property type="entry name" value="UPF0034"/>
    <property type="match status" value="1"/>
</dbReference>
<name>A0A6C2TV96_PONDE</name>
<proteinExistence type="inferred from homology"/>
<evidence type="ECO:0000256" key="7">
    <source>
        <dbReference type="ARBA" id="ARBA00022857"/>
    </source>
</evidence>
<evidence type="ECO:0000256" key="9">
    <source>
        <dbReference type="ARBA" id="ARBA00023002"/>
    </source>
</evidence>
<dbReference type="InterPro" id="IPR018517">
    <property type="entry name" value="tRNA_hU_synthase_CS"/>
</dbReference>
<dbReference type="Gene3D" id="1.10.1200.80">
    <property type="entry name" value="Putative flavin oxidoreducatase, domain 2"/>
    <property type="match status" value="1"/>
</dbReference>
<evidence type="ECO:0000256" key="1">
    <source>
        <dbReference type="ARBA" id="ARBA00001917"/>
    </source>
</evidence>
<dbReference type="GO" id="GO:0000049">
    <property type="term" value="F:tRNA binding"/>
    <property type="evidence" value="ECO:0007669"/>
    <property type="project" value="UniProtKB-KW"/>
</dbReference>
<feature type="binding site" evidence="14">
    <location>
        <begin position="21"/>
        <end position="23"/>
    </location>
    <ligand>
        <name>FMN</name>
        <dbReference type="ChEBI" id="CHEBI:58210"/>
    </ligand>
</feature>
<dbReference type="PANTHER" id="PTHR45846:SF1">
    <property type="entry name" value="TRNA-DIHYDROURIDINE(47) SYNTHASE [NAD(P)(+)]-LIKE"/>
    <property type="match status" value="1"/>
</dbReference>
<keyword evidence="8" id="KW-0694">RNA-binding</keyword>
<dbReference type="Pfam" id="PF01207">
    <property type="entry name" value="Dus"/>
    <property type="match status" value="1"/>
</dbReference>
<comment type="catalytic activity">
    <reaction evidence="10">
        <text>a 5,6-dihydrouridine in tRNA + NADP(+) = a uridine in tRNA + NADPH + H(+)</text>
        <dbReference type="Rhea" id="RHEA:23624"/>
        <dbReference type="Rhea" id="RHEA-COMP:13339"/>
        <dbReference type="Rhea" id="RHEA-COMP:13887"/>
        <dbReference type="ChEBI" id="CHEBI:15378"/>
        <dbReference type="ChEBI" id="CHEBI:57783"/>
        <dbReference type="ChEBI" id="CHEBI:58349"/>
        <dbReference type="ChEBI" id="CHEBI:65315"/>
        <dbReference type="ChEBI" id="CHEBI:74443"/>
    </reaction>
</comment>
<dbReference type="InterPro" id="IPR001269">
    <property type="entry name" value="DUS_fam"/>
</dbReference>
<evidence type="ECO:0000256" key="4">
    <source>
        <dbReference type="ARBA" id="ARBA00022630"/>
    </source>
</evidence>
<dbReference type="CDD" id="cd02801">
    <property type="entry name" value="DUS_like_FMN"/>
    <property type="match status" value="1"/>
</dbReference>
<keyword evidence="4 12" id="KW-0285">Flavoprotein</keyword>
<dbReference type="EC" id="1.3.1.-" evidence="12"/>
<dbReference type="EMBL" id="CAAHFG010000001">
    <property type="protein sequence ID" value="VGO11540.1"/>
    <property type="molecule type" value="Genomic_DNA"/>
</dbReference>
<feature type="coiled-coil region" evidence="15">
    <location>
        <begin position="273"/>
        <end position="300"/>
    </location>
</feature>
<evidence type="ECO:0000313" key="18">
    <source>
        <dbReference type="Proteomes" id="UP000366872"/>
    </source>
</evidence>
<dbReference type="AlphaFoldDB" id="A0A6C2TV96"/>
<feature type="binding site" evidence="14">
    <location>
        <position position="175"/>
    </location>
    <ligand>
        <name>FMN</name>
        <dbReference type="ChEBI" id="CHEBI:58210"/>
    </ligand>
</feature>
<dbReference type="RefSeq" id="WP_136077292.1">
    <property type="nucleotide sequence ID" value="NZ_CAAHFG010000001.1"/>
</dbReference>
<dbReference type="PANTHER" id="PTHR45846">
    <property type="entry name" value="TRNA-DIHYDROURIDINE(47) SYNTHASE [NAD(P)(+)]-LIKE"/>
    <property type="match status" value="1"/>
</dbReference>
<dbReference type="GO" id="GO:0050660">
    <property type="term" value="F:flavin adenine dinucleotide binding"/>
    <property type="evidence" value="ECO:0007669"/>
    <property type="project" value="InterPro"/>
</dbReference>
<evidence type="ECO:0000256" key="10">
    <source>
        <dbReference type="ARBA" id="ARBA00048205"/>
    </source>
</evidence>
<evidence type="ECO:0000256" key="12">
    <source>
        <dbReference type="PIRNR" id="PIRNR006621"/>
    </source>
</evidence>
<evidence type="ECO:0000313" key="17">
    <source>
        <dbReference type="EMBL" id="VGO11540.1"/>
    </source>
</evidence>
<evidence type="ECO:0000256" key="14">
    <source>
        <dbReference type="PIRSR" id="PIRSR006621-2"/>
    </source>
</evidence>
<comment type="catalytic activity">
    <reaction evidence="11">
        <text>a 5,6-dihydrouridine in tRNA + NAD(+) = a uridine in tRNA + NADH + H(+)</text>
        <dbReference type="Rhea" id="RHEA:54452"/>
        <dbReference type="Rhea" id="RHEA-COMP:13339"/>
        <dbReference type="Rhea" id="RHEA-COMP:13887"/>
        <dbReference type="ChEBI" id="CHEBI:15378"/>
        <dbReference type="ChEBI" id="CHEBI:57540"/>
        <dbReference type="ChEBI" id="CHEBI:57945"/>
        <dbReference type="ChEBI" id="CHEBI:65315"/>
        <dbReference type="ChEBI" id="CHEBI:74443"/>
    </reaction>
</comment>
<evidence type="ECO:0000259" key="16">
    <source>
        <dbReference type="Pfam" id="PF01207"/>
    </source>
</evidence>
<feature type="active site" description="Proton donor" evidence="13">
    <location>
        <position position="106"/>
    </location>
</feature>
<evidence type="ECO:0000256" key="8">
    <source>
        <dbReference type="ARBA" id="ARBA00022884"/>
    </source>
</evidence>
<protein>
    <recommendedName>
        <fullName evidence="12">tRNA-dihydrouridine synthase</fullName>
        <ecNumber evidence="12">1.3.1.-</ecNumber>
    </recommendedName>
</protein>
<organism evidence="17 18">
    <name type="scientific">Pontiella desulfatans</name>
    <dbReference type="NCBI Taxonomy" id="2750659"/>
    <lineage>
        <taxon>Bacteria</taxon>
        <taxon>Pseudomonadati</taxon>
        <taxon>Kiritimatiellota</taxon>
        <taxon>Kiritimatiellia</taxon>
        <taxon>Kiritimatiellales</taxon>
        <taxon>Pontiellaceae</taxon>
        <taxon>Pontiella</taxon>
    </lineage>
</organism>
<feature type="domain" description="DUS-like FMN-binding" evidence="16">
    <location>
        <begin position="19"/>
        <end position="298"/>
    </location>
</feature>
<comment type="cofactor">
    <cofactor evidence="1 12 14">
        <name>FMN</name>
        <dbReference type="ChEBI" id="CHEBI:58210"/>
    </cofactor>
</comment>
<dbReference type="InterPro" id="IPR024036">
    <property type="entry name" value="tRNA-dHydroUridine_Synthase_C"/>
</dbReference>
<keyword evidence="14" id="KW-0547">Nucleotide-binding</keyword>
<accession>A0A6C2TV96</accession>
<evidence type="ECO:0000256" key="6">
    <source>
        <dbReference type="ARBA" id="ARBA00022694"/>
    </source>
</evidence>
<keyword evidence="7" id="KW-0521">NADP</keyword>
<dbReference type="InterPro" id="IPR035587">
    <property type="entry name" value="DUS-like_FMN-bd"/>
</dbReference>